<evidence type="ECO:0000313" key="2">
    <source>
        <dbReference type="Proteomes" id="UP000198929"/>
    </source>
</evidence>
<gene>
    <name evidence="1" type="ORF">SAMN05661109_01868</name>
</gene>
<accession>A0A1H9UL74</accession>
<protein>
    <submittedName>
        <fullName evidence="1">CRISPR-associated protein Csb3</fullName>
    </submittedName>
</protein>
<name>A0A1H9UL74_9CORY</name>
<keyword evidence="2" id="KW-1185">Reference proteome</keyword>
<reference evidence="2" key="1">
    <citation type="submission" date="2016-10" db="EMBL/GenBank/DDBJ databases">
        <authorList>
            <person name="Varghese N."/>
            <person name="Submissions S."/>
        </authorList>
    </citation>
    <scope>NUCLEOTIDE SEQUENCE [LARGE SCALE GENOMIC DNA]</scope>
    <source>
        <strain evidence="2">DSM 20524</strain>
    </source>
</reference>
<dbReference type="RefSeq" id="WP_092259467.1">
    <property type="nucleotide sequence ID" value="NZ_CP047199.1"/>
</dbReference>
<dbReference type="AlphaFoldDB" id="A0A1H9UL74"/>
<dbReference type="Proteomes" id="UP000198929">
    <property type="component" value="Unassembled WGS sequence"/>
</dbReference>
<organism evidence="1 2">
    <name type="scientific">Corynebacterium cystitidis DSM 20524</name>
    <dbReference type="NCBI Taxonomy" id="1121357"/>
    <lineage>
        <taxon>Bacteria</taxon>
        <taxon>Bacillati</taxon>
        <taxon>Actinomycetota</taxon>
        <taxon>Actinomycetes</taxon>
        <taxon>Mycobacteriales</taxon>
        <taxon>Corynebacteriaceae</taxon>
        <taxon>Corynebacterium</taxon>
    </lineage>
</organism>
<dbReference type="STRING" id="1121357.SAMN05661109_01868"/>
<dbReference type="EMBL" id="FOGQ01000008">
    <property type="protein sequence ID" value="SES10290.1"/>
    <property type="molecule type" value="Genomic_DNA"/>
</dbReference>
<sequence>MYSIQIAGDAQSTLTHFALYGLAGIVQYELNQPVLVSFTSEVDPKAVLETTAGETEVAEAVLHVAKRWSEPGSWAQDTMAYPDKKKSVERSPFSPRIQVIDSRDTWIAHQEFRHRHIDQLEQAGDRLALRLIAGLGEASYWRFQGKDRRPDHGASRWEMKTRNRGEEFIVHRFAPMCSELSSWSSEDILAGITGTQVNDTLGKQKADSRTATGLTTPRATDVALAFCGLVGLGCFPVLHQSTELSVTPAAYPQNVLHTRHMVLPVPAQPITLSRLEAVLVSEALSHASQKYSDERAEDENETLEVTAAQDWLRARGMGALVHFSVLKAGSDSAPERQVLTGRIEAL</sequence>
<proteinExistence type="predicted"/>
<evidence type="ECO:0000313" key="1">
    <source>
        <dbReference type="EMBL" id="SES10290.1"/>
    </source>
</evidence>